<keyword evidence="1" id="KW-0812">Transmembrane</keyword>
<evidence type="ECO:0000313" key="2">
    <source>
        <dbReference type="EMBL" id="KAJ6969066.1"/>
    </source>
</evidence>
<accession>A0AAD6PVH2</accession>
<keyword evidence="3" id="KW-1185">Reference proteome</keyword>
<keyword evidence="1" id="KW-0472">Membrane</keyword>
<evidence type="ECO:0000256" key="1">
    <source>
        <dbReference type="SAM" id="Phobius"/>
    </source>
</evidence>
<proteinExistence type="predicted"/>
<dbReference type="Proteomes" id="UP001164929">
    <property type="component" value="Chromosome 16"/>
</dbReference>
<sequence length="50" mass="5919">MEISFSKSKARSQQFVIYDTCKTHMVTFLFLLNIRLMMHMEGGRFSEEKA</sequence>
<dbReference type="EMBL" id="JAQIZT010000016">
    <property type="protein sequence ID" value="KAJ6969066.1"/>
    <property type="molecule type" value="Genomic_DNA"/>
</dbReference>
<dbReference type="AlphaFoldDB" id="A0AAD6PVH2"/>
<name>A0AAD6PVH2_9ROSI</name>
<keyword evidence="1" id="KW-1133">Transmembrane helix</keyword>
<organism evidence="2 3">
    <name type="scientific">Populus alba x Populus x berolinensis</name>
    <dbReference type="NCBI Taxonomy" id="444605"/>
    <lineage>
        <taxon>Eukaryota</taxon>
        <taxon>Viridiplantae</taxon>
        <taxon>Streptophyta</taxon>
        <taxon>Embryophyta</taxon>
        <taxon>Tracheophyta</taxon>
        <taxon>Spermatophyta</taxon>
        <taxon>Magnoliopsida</taxon>
        <taxon>eudicotyledons</taxon>
        <taxon>Gunneridae</taxon>
        <taxon>Pentapetalae</taxon>
        <taxon>rosids</taxon>
        <taxon>fabids</taxon>
        <taxon>Malpighiales</taxon>
        <taxon>Salicaceae</taxon>
        <taxon>Saliceae</taxon>
        <taxon>Populus</taxon>
    </lineage>
</organism>
<reference evidence="2 3" key="1">
    <citation type="journal article" date="2023" name="Mol. Ecol. Resour.">
        <title>Chromosome-level genome assembly of a triploid poplar Populus alba 'Berolinensis'.</title>
        <authorList>
            <person name="Chen S."/>
            <person name="Yu Y."/>
            <person name="Wang X."/>
            <person name="Wang S."/>
            <person name="Zhang T."/>
            <person name="Zhou Y."/>
            <person name="He R."/>
            <person name="Meng N."/>
            <person name="Wang Y."/>
            <person name="Liu W."/>
            <person name="Liu Z."/>
            <person name="Liu J."/>
            <person name="Guo Q."/>
            <person name="Huang H."/>
            <person name="Sederoff R.R."/>
            <person name="Wang G."/>
            <person name="Qu G."/>
            <person name="Chen S."/>
        </authorList>
    </citation>
    <scope>NUCLEOTIDE SEQUENCE [LARGE SCALE GENOMIC DNA]</scope>
    <source>
        <strain evidence="2">SC-2020</strain>
    </source>
</reference>
<protein>
    <submittedName>
        <fullName evidence="2">Uncharacterized protein</fullName>
    </submittedName>
</protein>
<evidence type="ECO:0000313" key="3">
    <source>
        <dbReference type="Proteomes" id="UP001164929"/>
    </source>
</evidence>
<comment type="caution">
    <text evidence="2">The sequence shown here is derived from an EMBL/GenBank/DDBJ whole genome shotgun (WGS) entry which is preliminary data.</text>
</comment>
<feature type="transmembrane region" description="Helical" evidence="1">
    <location>
        <begin position="15"/>
        <end position="34"/>
    </location>
</feature>
<gene>
    <name evidence="2" type="ORF">NC653_036891</name>
</gene>